<protein>
    <submittedName>
        <fullName evidence="2 3">Uncharacterized protein</fullName>
    </submittedName>
</protein>
<evidence type="ECO:0000313" key="3">
    <source>
        <dbReference type="WBParaSite" id="TREG1_80980.2"/>
    </source>
</evidence>
<accession>A0AA85KEQ3</accession>
<dbReference type="WBParaSite" id="TREG1_80980.2">
    <property type="protein sequence ID" value="TREG1_80980.2"/>
    <property type="gene ID" value="TREG1_80980"/>
</dbReference>
<reference evidence="2 3" key="2">
    <citation type="submission" date="2023-11" db="UniProtKB">
        <authorList>
            <consortium name="WormBaseParasite"/>
        </authorList>
    </citation>
    <scope>IDENTIFICATION</scope>
</reference>
<sequence length="75" mass="8101">MNGLSAFSSRNSMSMPANISEMGDPMSTPSFYSYIFPSNVKYVAVIQNSAPLSSLLSIIVSCLLGHHLRLVSFSV</sequence>
<organism evidence="1 2">
    <name type="scientific">Trichobilharzia regenti</name>
    <name type="common">Nasal bird schistosome</name>
    <dbReference type="NCBI Taxonomy" id="157069"/>
    <lineage>
        <taxon>Eukaryota</taxon>
        <taxon>Metazoa</taxon>
        <taxon>Spiralia</taxon>
        <taxon>Lophotrochozoa</taxon>
        <taxon>Platyhelminthes</taxon>
        <taxon>Trematoda</taxon>
        <taxon>Digenea</taxon>
        <taxon>Strigeidida</taxon>
        <taxon>Schistosomatoidea</taxon>
        <taxon>Schistosomatidae</taxon>
        <taxon>Trichobilharzia</taxon>
    </lineage>
</organism>
<name>A0AA85KEQ3_TRIRE</name>
<evidence type="ECO:0000313" key="2">
    <source>
        <dbReference type="WBParaSite" id="TREG1_80980.1"/>
    </source>
</evidence>
<evidence type="ECO:0000313" key="1">
    <source>
        <dbReference type="Proteomes" id="UP000050795"/>
    </source>
</evidence>
<keyword evidence="1" id="KW-1185">Reference proteome</keyword>
<proteinExistence type="predicted"/>
<dbReference type="AlphaFoldDB" id="A0AA85KEQ3"/>
<dbReference type="WBParaSite" id="TREG1_80980.3">
    <property type="protein sequence ID" value="TREG1_80980.3"/>
    <property type="gene ID" value="TREG1_80980"/>
</dbReference>
<dbReference type="WBParaSite" id="TREG1_80980.1">
    <property type="protein sequence ID" value="TREG1_80980.1"/>
    <property type="gene ID" value="TREG1_80980"/>
</dbReference>
<reference evidence="1" key="1">
    <citation type="submission" date="2022-06" db="EMBL/GenBank/DDBJ databases">
        <authorList>
            <person name="Berger JAMES D."/>
            <person name="Berger JAMES D."/>
        </authorList>
    </citation>
    <scope>NUCLEOTIDE SEQUENCE [LARGE SCALE GENOMIC DNA]</scope>
</reference>
<dbReference type="Proteomes" id="UP000050795">
    <property type="component" value="Unassembled WGS sequence"/>
</dbReference>